<dbReference type="InterPro" id="IPR004843">
    <property type="entry name" value="Calcineurin-like_PHP"/>
</dbReference>
<organism evidence="2 3">
    <name type="scientific">Holdemania filiformis</name>
    <dbReference type="NCBI Taxonomy" id="61171"/>
    <lineage>
        <taxon>Bacteria</taxon>
        <taxon>Bacillati</taxon>
        <taxon>Bacillota</taxon>
        <taxon>Erysipelotrichia</taxon>
        <taxon>Erysipelotrichales</taxon>
        <taxon>Erysipelotrichaceae</taxon>
        <taxon>Holdemania</taxon>
    </lineage>
</organism>
<dbReference type="GO" id="GO:0008803">
    <property type="term" value="F:bis(5'-nucleosyl)-tetraphosphatase (symmetrical) activity"/>
    <property type="evidence" value="ECO:0007669"/>
    <property type="project" value="TreeGrafter"/>
</dbReference>
<reference evidence="2 3" key="1">
    <citation type="submission" date="2018-08" db="EMBL/GenBank/DDBJ databases">
        <title>A genome reference for cultivated species of the human gut microbiota.</title>
        <authorList>
            <person name="Zou Y."/>
            <person name="Xue W."/>
            <person name="Luo G."/>
        </authorList>
    </citation>
    <scope>NUCLEOTIDE SEQUENCE [LARGE SCALE GENOMIC DNA]</scope>
    <source>
        <strain evidence="2 3">AF24-29</strain>
    </source>
</reference>
<dbReference type="Gene3D" id="3.60.21.10">
    <property type="match status" value="1"/>
</dbReference>
<feature type="domain" description="Calcineurin-like phosphoesterase" evidence="1">
    <location>
        <begin position="16"/>
        <end position="210"/>
    </location>
</feature>
<dbReference type="PANTHER" id="PTHR42850:SF4">
    <property type="entry name" value="ZINC-DEPENDENT ENDOPOLYPHOSPHATASE"/>
    <property type="match status" value="1"/>
</dbReference>
<dbReference type="RefSeq" id="WP_117896024.1">
    <property type="nucleotide sequence ID" value="NZ_CABJCV010000026.1"/>
</dbReference>
<name>A0A412FKP6_9FIRM</name>
<dbReference type="InterPro" id="IPR029052">
    <property type="entry name" value="Metallo-depent_PP-like"/>
</dbReference>
<dbReference type="SUPFAM" id="SSF56300">
    <property type="entry name" value="Metallo-dependent phosphatases"/>
    <property type="match status" value="1"/>
</dbReference>
<dbReference type="AlphaFoldDB" id="A0A412FKP6"/>
<proteinExistence type="predicted"/>
<dbReference type="InterPro" id="IPR050126">
    <property type="entry name" value="Ap4A_hydrolase"/>
</dbReference>
<dbReference type="Proteomes" id="UP000284178">
    <property type="component" value="Unassembled WGS sequence"/>
</dbReference>
<dbReference type="Pfam" id="PF00149">
    <property type="entry name" value="Metallophos"/>
    <property type="match status" value="1"/>
</dbReference>
<protein>
    <recommendedName>
        <fullName evidence="1">Calcineurin-like phosphoesterase domain-containing protein</fullName>
    </recommendedName>
</protein>
<dbReference type="GO" id="GO:0016791">
    <property type="term" value="F:phosphatase activity"/>
    <property type="evidence" value="ECO:0007669"/>
    <property type="project" value="TreeGrafter"/>
</dbReference>
<dbReference type="EMBL" id="QRUP01000026">
    <property type="protein sequence ID" value="RGR68735.1"/>
    <property type="molecule type" value="Genomic_DNA"/>
</dbReference>
<evidence type="ECO:0000259" key="1">
    <source>
        <dbReference type="Pfam" id="PF00149"/>
    </source>
</evidence>
<dbReference type="GO" id="GO:0110154">
    <property type="term" value="P:RNA decapping"/>
    <property type="evidence" value="ECO:0007669"/>
    <property type="project" value="TreeGrafter"/>
</dbReference>
<keyword evidence="3" id="KW-1185">Reference proteome</keyword>
<accession>A0A412FKP6</accession>
<dbReference type="GeneID" id="83016849"/>
<dbReference type="PANTHER" id="PTHR42850">
    <property type="entry name" value="METALLOPHOSPHOESTERASE"/>
    <property type="match status" value="1"/>
</dbReference>
<gene>
    <name evidence="2" type="ORF">DWY25_15735</name>
</gene>
<evidence type="ECO:0000313" key="2">
    <source>
        <dbReference type="EMBL" id="RGR68735.1"/>
    </source>
</evidence>
<evidence type="ECO:0000313" key="3">
    <source>
        <dbReference type="Proteomes" id="UP000284178"/>
    </source>
</evidence>
<sequence>MLDRSLLRIQDLRDHRAIFISDIHGEKDLFEVLLEKVHYIPGQDTLFLLGDLIEKGSASLETLRWVMTLARNERVIVLKGNNDEAEQLLEDKIPLPMKLSYLRTRRSLISEMACEQGMTIDEKTDFKALRRRLTEAYAAEFAFLRNLPLIAAGPGYAAVHSSLQDAQNLTNNDPRLILKDNDFLLKSSVKFPYPVIVGHMPTVALSDRQGNCGVHFLKDRKILAIDGGCGMHAHGQLNALIVQNGNFRQFQTASADRLPRLRVLADQAGTPEDQQVFVRYFESEIEVVGENNEFLRVRHKATQRLLEIPRSALRMIEGKSHCFNSTSCWLALRQGEEVAVIQTCADRSFCKMNGQLGWVANAVLETR</sequence>
<comment type="caution">
    <text evidence="2">The sequence shown here is derived from an EMBL/GenBank/DDBJ whole genome shotgun (WGS) entry which is preliminary data.</text>
</comment>
<dbReference type="GO" id="GO:0005737">
    <property type="term" value="C:cytoplasm"/>
    <property type="evidence" value="ECO:0007669"/>
    <property type="project" value="TreeGrafter"/>
</dbReference>